<feature type="compositionally biased region" description="Low complexity" evidence="8">
    <location>
        <begin position="49"/>
        <end position="65"/>
    </location>
</feature>
<evidence type="ECO:0000313" key="11">
    <source>
        <dbReference type="Proteomes" id="UP000698059"/>
    </source>
</evidence>
<gene>
    <name evidence="10" type="ORF">JOD49_000448</name>
</gene>
<keyword evidence="4" id="KW-1003">Cell membrane</keyword>
<evidence type="ECO:0000256" key="8">
    <source>
        <dbReference type="SAM" id="MobiDB-lite"/>
    </source>
</evidence>
<keyword evidence="11" id="KW-1185">Reference proteome</keyword>
<evidence type="ECO:0000256" key="4">
    <source>
        <dbReference type="ARBA" id="ARBA00022475"/>
    </source>
</evidence>
<reference evidence="10 11" key="1">
    <citation type="submission" date="2021-01" db="EMBL/GenBank/DDBJ databases">
        <title>Sequencing the genomes of 1000 actinobacteria strains.</title>
        <authorList>
            <person name="Klenk H.-P."/>
        </authorList>
    </citation>
    <scope>NUCLEOTIDE SEQUENCE [LARGE SCALE GENOMIC DNA]</scope>
    <source>
        <strain evidence="10 11">DSM 46000</strain>
    </source>
</reference>
<dbReference type="Proteomes" id="UP000698059">
    <property type="component" value="Unassembled WGS sequence"/>
</dbReference>
<comment type="caution">
    <text evidence="10">The sequence shown here is derived from an EMBL/GenBank/DDBJ whole genome shotgun (WGS) entry which is preliminary data.</text>
</comment>
<dbReference type="PANTHER" id="PTHR46494">
    <property type="entry name" value="CORA FAMILY METAL ION TRANSPORTER (EUROFUNG)"/>
    <property type="match status" value="1"/>
</dbReference>
<dbReference type="Gene3D" id="1.20.58.340">
    <property type="entry name" value="Magnesium transport protein CorA, transmembrane region"/>
    <property type="match status" value="2"/>
</dbReference>
<feature type="transmembrane region" description="Helical" evidence="9">
    <location>
        <begin position="313"/>
        <end position="332"/>
    </location>
</feature>
<evidence type="ECO:0000256" key="9">
    <source>
        <dbReference type="SAM" id="Phobius"/>
    </source>
</evidence>
<evidence type="ECO:0000256" key="1">
    <source>
        <dbReference type="ARBA" id="ARBA00004651"/>
    </source>
</evidence>
<dbReference type="SUPFAM" id="SSF144083">
    <property type="entry name" value="Magnesium transport protein CorA, transmembrane region"/>
    <property type="match status" value="1"/>
</dbReference>
<sequence length="370" mass="40467">MSEPTRPPDPRSPEHDASEKPRSAPTRYKELWVEGSDGRVRPAEGRTGPGDVADAVDPGADDQGATDQESGARWYEVRTLDDFVEAAEALGVGLSTQWGRGHLPVHVRHVKHPLAHVEHIGMDWLLVVTPTVAFSEDDRQVSTGSFCILVGPDVVVTVEKGAGGVHDRMREHLTGPSHGRGKGVQHLAGEALFALVATASDVELALGDAVAEVEKIVFEPRRNTDPVLPIYDLKREITEARRALLPITAELPELVSGSARSRITFDKRLMDRLVSTVERIDRHLDAHDDLLSDMLSVHLSQVSVRQNEDMRTISAWAAILVFPTIVGGVYGMNFDHIPELHWSLGYPMALAIMVAGCVGLYGAFKKVGWM</sequence>
<evidence type="ECO:0000313" key="10">
    <source>
        <dbReference type="EMBL" id="MBM7477528.1"/>
    </source>
</evidence>
<dbReference type="Pfam" id="PF01544">
    <property type="entry name" value="CorA"/>
    <property type="match status" value="1"/>
</dbReference>
<protein>
    <submittedName>
        <fullName evidence="10">Magnesium transporter</fullName>
    </submittedName>
</protein>
<dbReference type="InterPro" id="IPR045861">
    <property type="entry name" value="CorA_cytoplasmic_dom"/>
</dbReference>
<feature type="region of interest" description="Disordered" evidence="8">
    <location>
        <begin position="1"/>
        <end position="71"/>
    </location>
</feature>
<keyword evidence="3" id="KW-0813">Transport</keyword>
<dbReference type="EMBL" id="JAFBBO010000001">
    <property type="protein sequence ID" value="MBM7477528.1"/>
    <property type="molecule type" value="Genomic_DNA"/>
</dbReference>
<keyword evidence="5 9" id="KW-0812">Transmembrane</keyword>
<feature type="compositionally biased region" description="Basic and acidic residues" evidence="8">
    <location>
        <begin position="1"/>
        <end position="44"/>
    </location>
</feature>
<accession>A0ABS2LBR8</accession>
<dbReference type="InterPro" id="IPR045863">
    <property type="entry name" value="CorA_TM1_TM2"/>
</dbReference>
<name>A0ABS2LBR8_9CELL</name>
<dbReference type="SUPFAM" id="SSF143865">
    <property type="entry name" value="CorA soluble domain-like"/>
    <property type="match status" value="1"/>
</dbReference>
<dbReference type="RefSeq" id="WP_205305802.1">
    <property type="nucleotide sequence ID" value="NZ_BAAAVF010000010.1"/>
</dbReference>
<evidence type="ECO:0000256" key="7">
    <source>
        <dbReference type="ARBA" id="ARBA00023136"/>
    </source>
</evidence>
<comment type="subcellular location">
    <subcellularLocation>
        <location evidence="1">Cell membrane</location>
        <topology evidence="1">Multi-pass membrane protein</topology>
    </subcellularLocation>
</comment>
<evidence type="ECO:0000256" key="5">
    <source>
        <dbReference type="ARBA" id="ARBA00022692"/>
    </source>
</evidence>
<comment type="similarity">
    <text evidence="2">Belongs to the CorA metal ion transporter (MIT) (TC 1.A.35) family.</text>
</comment>
<evidence type="ECO:0000256" key="3">
    <source>
        <dbReference type="ARBA" id="ARBA00022448"/>
    </source>
</evidence>
<feature type="transmembrane region" description="Helical" evidence="9">
    <location>
        <begin position="344"/>
        <end position="364"/>
    </location>
</feature>
<evidence type="ECO:0000256" key="2">
    <source>
        <dbReference type="ARBA" id="ARBA00009765"/>
    </source>
</evidence>
<dbReference type="InterPro" id="IPR002523">
    <property type="entry name" value="MgTranspt_CorA/ZnTranspt_ZntB"/>
</dbReference>
<keyword evidence="6 9" id="KW-1133">Transmembrane helix</keyword>
<organism evidence="10 11">
    <name type="scientific">Oerskovia jenensis</name>
    <dbReference type="NCBI Taxonomy" id="162169"/>
    <lineage>
        <taxon>Bacteria</taxon>
        <taxon>Bacillati</taxon>
        <taxon>Actinomycetota</taxon>
        <taxon>Actinomycetes</taxon>
        <taxon>Micrococcales</taxon>
        <taxon>Cellulomonadaceae</taxon>
        <taxon>Oerskovia</taxon>
    </lineage>
</organism>
<dbReference type="PANTHER" id="PTHR46494:SF1">
    <property type="entry name" value="CORA FAMILY METAL ION TRANSPORTER (EUROFUNG)"/>
    <property type="match status" value="1"/>
</dbReference>
<evidence type="ECO:0000256" key="6">
    <source>
        <dbReference type="ARBA" id="ARBA00022989"/>
    </source>
</evidence>
<proteinExistence type="inferred from homology"/>
<keyword evidence="7 9" id="KW-0472">Membrane</keyword>